<evidence type="ECO:0000313" key="6">
    <source>
        <dbReference type="Proteomes" id="UP000242525"/>
    </source>
</evidence>
<feature type="region of interest" description="Disordered" evidence="4">
    <location>
        <begin position="67"/>
        <end position="88"/>
    </location>
</feature>
<organism evidence="5 6">
    <name type="scientific">Geotrichum candidum</name>
    <name type="common">Oospora lactis</name>
    <name type="synonym">Dipodascus geotrichum</name>
    <dbReference type="NCBI Taxonomy" id="1173061"/>
    <lineage>
        <taxon>Eukaryota</taxon>
        <taxon>Fungi</taxon>
        <taxon>Dikarya</taxon>
        <taxon>Ascomycota</taxon>
        <taxon>Saccharomycotina</taxon>
        <taxon>Dipodascomycetes</taxon>
        <taxon>Dipodascales</taxon>
        <taxon>Dipodascaceae</taxon>
        <taxon>Geotrichum</taxon>
    </lineage>
</organism>
<dbReference type="STRING" id="1173061.A0A0J9X9M8"/>
<proteinExistence type="predicted"/>
<gene>
    <name evidence="5" type="ORF">BN980_GECA06s00945g</name>
</gene>
<name>A0A0J9X9M8_GEOCN</name>
<evidence type="ECO:0000256" key="2">
    <source>
        <dbReference type="ARBA" id="ARBA00022737"/>
    </source>
</evidence>
<dbReference type="PROSITE" id="PS51375">
    <property type="entry name" value="PPR"/>
    <property type="match status" value="3"/>
</dbReference>
<dbReference type="Pfam" id="PF13812">
    <property type="entry name" value="PPR_3"/>
    <property type="match status" value="1"/>
</dbReference>
<dbReference type="InterPro" id="IPR051222">
    <property type="entry name" value="PPR/CCM1_RNA-binding"/>
</dbReference>
<dbReference type="Pfam" id="PF13041">
    <property type="entry name" value="PPR_2"/>
    <property type="match status" value="1"/>
</dbReference>
<dbReference type="EMBL" id="CCBN010000006">
    <property type="protein sequence ID" value="CDO53875.1"/>
    <property type="molecule type" value="Genomic_DNA"/>
</dbReference>
<keyword evidence="6" id="KW-1185">Reference proteome</keyword>
<dbReference type="InterPro" id="IPR011990">
    <property type="entry name" value="TPR-like_helical_dom_sf"/>
</dbReference>
<dbReference type="Proteomes" id="UP000242525">
    <property type="component" value="Unassembled WGS sequence"/>
</dbReference>
<protein>
    <submittedName>
        <fullName evidence="5">Similar to Saccharomyces cerevisiae YLR067C PET309 Specific translational activator for the COX1 mRNA,also influences stability of intron-containing COX1 primary transcripts</fullName>
    </submittedName>
</protein>
<evidence type="ECO:0000256" key="1">
    <source>
        <dbReference type="ARBA" id="ARBA00004173"/>
    </source>
</evidence>
<dbReference type="GO" id="GO:0005739">
    <property type="term" value="C:mitochondrion"/>
    <property type="evidence" value="ECO:0007669"/>
    <property type="project" value="UniProtKB-SubCell"/>
</dbReference>
<dbReference type="Gene3D" id="1.25.40.10">
    <property type="entry name" value="Tetratricopeptide repeat domain"/>
    <property type="match status" value="3"/>
</dbReference>
<keyword evidence="2" id="KW-0677">Repeat</keyword>
<dbReference type="InterPro" id="IPR002885">
    <property type="entry name" value="PPR_rpt"/>
</dbReference>
<dbReference type="OrthoDB" id="185373at2759"/>
<comment type="caution">
    <text evidence="5">The sequence shown here is derived from an EMBL/GenBank/DDBJ whole genome shotgun (WGS) entry which is preliminary data.</text>
</comment>
<reference evidence="5" key="1">
    <citation type="submission" date="2014-03" db="EMBL/GenBank/DDBJ databases">
        <authorList>
            <person name="Casaregola S."/>
        </authorList>
    </citation>
    <scope>NUCLEOTIDE SEQUENCE [LARGE SCALE GENOMIC DNA]</scope>
    <source>
        <strain evidence="5">CLIB 918</strain>
    </source>
</reference>
<feature type="repeat" description="PPR" evidence="3">
    <location>
        <begin position="666"/>
        <end position="700"/>
    </location>
</feature>
<dbReference type="PANTHER" id="PTHR47942">
    <property type="entry name" value="TETRATRICOPEPTIDE REPEAT (TPR)-LIKE SUPERFAMILY PROTEIN-RELATED"/>
    <property type="match status" value="1"/>
</dbReference>
<sequence length="998" mass="114996">MASRQILNSNPVLMSKRRESLLWSLQNFTQDFLAESLRSRDARAYANFLNSNRLSFRIADWISTTPNSRNTSRISTTTNGRTSSARASPSARFAYTHRQAARAAFHNSLGPSQVSPRYMVPHNTPTQSELILELNDILSDANPSQHISRLLTVIKNLKTDPSSAPELLRMRRSIYAYVSASISHDRIEIVNALFDLVRPAKRSKYDFAAKIQAYLDLDPAQVEPVFVDALKTISKAGILELLYSTFRHVYRPNSNFAVPDPSYFCFHLYMTVLLRQYGTVCFLDVEKHKTERNILRYLMNKNTRFVTVLKKLMEENPAFGQMLATTCLDLEYKIHNNASAIDIWDAKEQLHLASTLDLQKAMSALLHTKDYDRALAIYKRNPDIHADWLFDTLLKTYAYKQDWASMQQVFESLFGRGELPNINHYRIVMEALSKIAGVDVVDTMYDNIKARKLAPTIAIHNAIMFSRYALGDIFGVKEAYDRIAADGLRPNLRTFTIKLMAYSDAHDLASAKEVLAQMQQQDVPITREILTTMISLCSKRYDIDGAERIFSWLKQKGMHPDLICYNAMIECYMNAKAPESAERLLEEMKANGISMRIDTITILFKHYARMKQSDKLSELYAEMSRLQILPDAKFYSVMLEYLVRTDKFNEAETIIKELDSTELKNNIYHYSILMKGYLDNNQYNQVIEIFQELERKHIEPTFETVALMIEAYEQSMRGSGIGNQVLQDYMSKTDELVDLTSKYVPRNVVSPEMVVAVLKGHAERLNLDQVKLVIEAIKDMGAHGKRLLENDIVLRRISLIFGKFNEWGLFTEYSNRLMEVVRTKFVQTRNGQYRLPPALRLVDNKVFRYKFIQLADMGQRDKIFPLYKTLKAKGFAFSNYTINTIVPLLVEDPATITHGYELAERELLGGSLRAIEASQMERRGLITADQKSRFIGHKKMSITTRQVLAQYYYKFLETLAQQMGVSPRRAYFIYRAKHKDLLGHLQWVTRDNHFPPLE</sequence>
<accession>A0A0J9X9M8</accession>
<dbReference type="PANTHER" id="PTHR47942:SF63">
    <property type="entry name" value="PENTATRICOPEPTIDE REPEAT-CONTAINING PROTEIN"/>
    <property type="match status" value="1"/>
</dbReference>
<evidence type="ECO:0000256" key="3">
    <source>
        <dbReference type="PROSITE-ProRule" id="PRU00708"/>
    </source>
</evidence>
<comment type="subcellular location">
    <subcellularLocation>
        <location evidence="1">Mitochondrion</location>
    </subcellularLocation>
</comment>
<feature type="repeat" description="PPR" evidence="3">
    <location>
        <begin position="526"/>
        <end position="560"/>
    </location>
</feature>
<dbReference type="AlphaFoldDB" id="A0A0J9X9M8"/>
<feature type="repeat" description="PPR" evidence="3">
    <location>
        <begin position="561"/>
        <end position="595"/>
    </location>
</feature>
<evidence type="ECO:0000313" key="5">
    <source>
        <dbReference type="EMBL" id="CDO53875.1"/>
    </source>
</evidence>
<dbReference type="NCBIfam" id="TIGR00756">
    <property type="entry name" value="PPR"/>
    <property type="match status" value="2"/>
</dbReference>
<evidence type="ECO:0000256" key="4">
    <source>
        <dbReference type="SAM" id="MobiDB-lite"/>
    </source>
</evidence>